<dbReference type="Pfam" id="PF10396">
    <property type="entry name" value="TrmE_N"/>
    <property type="match status" value="1"/>
</dbReference>
<keyword evidence="3 10" id="KW-0819">tRNA processing</keyword>
<evidence type="ECO:0000313" key="13">
    <source>
        <dbReference type="EMBL" id="EDM27557.1"/>
    </source>
</evidence>
<evidence type="ECO:0000256" key="7">
    <source>
        <dbReference type="ARBA" id="ARBA00022842"/>
    </source>
</evidence>
<keyword evidence="2 10" id="KW-0963">Cytoplasm</keyword>
<keyword evidence="4 10" id="KW-0479">Metal-binding</keyword>
<evidence type="ECO:0000256" key="1">
    <source>
        <dbReference type="ARBA" id="ARBA00011043"/>
    </source>
</evidence>
<evidence type="ECO:0000256" key="5">
    <source>
        <dbReference type="ARBA" id="ARBA00022741"/>
    </source>
</evidence>
<dbReference type="RefSeq" id="WP_007278517.1">
    <property type="nucleotide sequence ID" value="NZ_ABCK01000008.1"/>
</dbReference>
<evidence type="ECO:0000256" key="10">
    <source>
        <dbReference type="HAMAP-Rule" id="MF_00379"/>
    </source>
</evidence>
<evidence type="ECO:0000256" key="2">
    <source>
        <dbReference type="ARBA" id="ARBA00022490"/>
    </source>
</evidence>
<dbReference type="Proteomes" id="UP000004947">
    <property type="component" value="Unassembled WGS sequence"/>
</dbReference>
<keyword evidence="8 10" id="KW-0630">Potassium</keyword>
<dbReference type="Gene3D" id="3.30.1360.120">
    <property type="entry name" value="Probable tRNA modification gtpase trme, domain 1"/>
    <property type="match status" value="1"/>
</dbReference>
<feature type="binding site" evidence="10">
    <location>
        <position position="247"/>
    </location>
    <ligand>
        <name>K(+)</name>
        <dbReference type="ChEBI" id="CHEBI:29103"/>
    </ligand>
</feature>
<feature type="binding site" evidence="10">
    <location>
        <begin position="228"/>
        <end position="233"/>
    </location>
    <ligand>
        <name>GTP</name>
        <dbReference type="ChEBI" id="CHEBI:37565"/>
    </ligand>
</feature>
<dbReference type="Pfam" id="PF12631">
    <property type="entry name" value="MnmE_helical"/>
    <property type="match status" value="1"/>
</dbReference>
<dbReference type="Gene3D" id="1.20.120.430">
    <property type="entry name" value="tRNA modification GTPase MnmE domain 2"/>
    <property type="match status" value="1"/>
</dbReference>
<dbReference type="InterPro" id="IPR006073">
    <property type="entry name" value="GTP-bd"/>
</dbReference>
<dbReference type="EC" id="3.6.-.-" evidence="10"/>
<dbReference type="InterPro" id="IPR004520">
    <property type="entry name" value="GTPase_MnmE"/>
</dbReference>
<dbReference type="EMBL" id="ABCK01000008">
    <property type="protein sequence ID" value="EDM27557.1"/>
    <property type="molecule type" value="Genomic_DNA"/>
</dbReference>
<gene>
    <name evidence="10" type="primary">mnmE</name>
    <name evidence="10" type="synonym">trmE</name>
    <name evidence="13" type="ORF">LNTAR_20163</name>
</gene>
<evidence type="ECO:0000259" key="12">
    <source>
        <dbReference type="PROSITE" id="PS51709"/>
    </source>
</evidence>
<feature type="binding site" evidence="10">
    <location>
        <position position="83"/>
    </location>
    <ligand>
        <name>(6S)-5-formyl-5,6,7,8-tetrahydrofolate</name>
        <dbReference type="ChEBI" id="CHEBI:57457"/>
    </ligand>
</feature>
<name>A6DKV5_9BACT</name>
<dbReference type="GO" id="GO:0046872">
    <property type="term" value="F:metal ion binding"/>
    <property type="evidence" value="ECO:0007669"/>
    <property type="project" value="UniProtKB-KW"/>
</dbReference>
<comment type="caution">
    <text evidence="10">Lacks conserved residue(s) required for the propagation of feature annotation.</text>
</comment>
<evidence type="ECO:0000256" key="8">
    <source>
        <dbReference type="ARBA" id="ARBA00022958"/>
    </source>
</evidence>
<feature type="binding site" evidence="10">
    <location>
        <position position="122"/>
    </location>
    <ligand>
        <name>(6S)-5-formyl-5,6,7,8-tetrahydrofolate</name>
        <dbReference type="ChEBI" id="CHEBI:57457"/>
    </ligand>
</feature>
<dbReference type="InterPro" id="IPR027368">
    <property type="entry name" value="MnmE_dom2"/>
</dbReference>
<dbReference type="PROSITE" id="PS51709">
    <property type="entry name" value="G_TRME"/>
    <property type="match status" value="1"/>
</dbReference>
<comment type="cofactor">
    <cofactor evidence="10">
        <name>K(+)</name>
        <dbReference type="ChEBI" id="CHEBI:29103"/>
    </cofactor>
    <text evidence="10">Binds 1 potassium ion per subunit.</text>
</comment>
<dbReference type="NCBIfam" id="TIGR00231">
    <property type="entry name" value="small_GTP"/>
    <property type="match status" value="1"/>
</dbReference>
<dbReference type="NCBIfam" id="TIGR00450">
    <property type="entry name" value="mnmE_trmE_thdF"/>
    <property type="match status" value="1"/>
</dbReference>
<feature type="binding site" evidence="10">
    <location>
        <position position="232"/>
    </location>
    <ligand>
        <name>Mg(2+)</name>
        <dbReference type="ChEBI" id="CHEBI:18420"/>
    </ligand>
</feature>
<comment type="function">
    <text evidence="10">Exhibits a very high intrinsic GTPase hydrolysis rate. Involved in the addition of a carboxymethylaminomethyl (cmnm) group at the wobble position (U34) of certain tRNAs, forming tRNA-cmnm(5)s(2)U34.</text>
</comment>
<dbReference type="GO" id="GO:0005525">
    <property type="term" value="F:GTP binding"/>
    <property type="evidence" value="ECO:0007669"/>
    <property type="project" value="UniProtKB-UniRule"/>
</dbReference>
<feature type="binding site" evidence="10">
    <location>
        <begin position="272"/>
        <end position="275"/>
    </location>
    <ligand>
        <name>GTP</name>
        <dbReference type="ChEBI" id="CHEBI:37565"/>
    </ligand>
</feature>
<feature type="binding site" evidence="10">
    <location>
        <position position="228"/>
    </location>
    <ligand>
        <name>K(+)</name>
        <dbReference type="ChEBI" id="CHEBI:29103"/>
    </ligand>
</feature>
<protein>
    <recommendedName>
        <fullName evidence="10">tRNA modification GTPase MnmE</fullName>
        <ecNumber evidence="10">3.6.-.-</ecNumber>
    </recommendedName>
</protein>
<feature type="domain" description="TrmE-type G" evidence="12">
    <location>
        <begin position="218"/>
        <end position="375"/>
    </location>
</feature>
<evidence type="ECO:0000313" key="14">
    <source>
        <dbReference type="Proteomes" id="UP000004947"/>
    </source>
</evidence>
<dbReference type="InterPro" id="IPR005225">
    <property type="entry name" value="Small_GTP-bd"/>
</dbReference>
<dbReference type="CDD" id="cd14858">
    <property type="entry name" value="TrmE_N"/>
    <property type="match status" value="1"/>
</dbReference>
<dbReference type="NCBIfam" id="NF003661">
    <property type="entry name" value="PRK05291.1-3"/>
    <property type="match status" value="1"/>
</dbReference>
<dbReference type="PRINTS" id="PR00449">
    <property type="entry name" value="RASTRNSFRMNG"/>
</dbReference>
<dbReference type="Gene3D" id="3.40.50.300">
    <property type="entry name" value="P-loop containing nucleotide triphosphate hydrolases"/>
    <property type="match status" value="1"/>
</dbReference>
<keyword evidence="7 10" id="KW-0460">Magnesium</keyword>
<dbReference type="GO" id="GO:0003924">
    <property type="term" value="F:GTPase activity"/>
    <property type="evidence" value="ECO:0007669"/>
    <property type="project" value="UniProtKB-UniRule"/>
</dbReference>
<feature type="binding site" evidence="10">
    <location>
        <position position="253"/>
    </location>
    <ligand>
        <name>Mg(2+)</name>
        <dbReference type="ChEBI" id="CHEBI:18420"/>
    </ligand>
</feature>
<feature type="binding site" evidence="10">
    <location>
        <begin position="247"/>
        <end position="253"/>
    </location>
    <ligand>
        <name>GTP</name>
        <dbReference type="ChEBI" id="CHEBI:37565"/>
    </ligand>
</feature>
<keyword evidence="6 10" id="KW-0378">Hydrolase</keyword>
<dbReference type="PANTHER" id="PTHR42714">
    <property type="entry name" value="TRNA MODIFICATION GTPASE GTPBP3"/>
    <property type="match status" value="1"/>
</dbReference>
<evidence type="ECO:0000256" key="9">
    <source>
        <dbReference type="ARBA" id="ARBA00023134"/>
    </source>
</evidence>
<accession>A6DKV5</accession>
<dbReference type="HAMAP" id="MF_00379">
    <property type="entry name" value="GTPase_MnmE"/>
    <property type="match status" value="1"/>
</dbReference>
<evidence type="ECO:0000256" key="6">
    <source>
        <dbReference type="ARBA" id="ARBA00022801"/>
    </source>
</evidence>
<dbReference type="PANTHER" id="PTHR42714:SF2">
    <property type="entry name" value="TRNA MODIFICATION GTPASE GTPBP3, MITOCHONDRIAL"/>
    <property type="match status" value="1"/>
</dbReference>
<feature type="binding site" evidence="10">
    <location>
        <position position="452"/>
    </location>
    <ligand>
        <name>(6S)-5-formyl-5,6,7,8-tetrahydrofolate</name>
        <dbReference type="ChEBI" id="CHEBI:57457"/>
    </ligand>
</feature>
<comment type="subcellular location">
    <subcellularLocation>
        <location evidence="10">Cytoplasm</location>
    </subcellularLocation>
</comment>
<feature type="binding site" evidence="10">
    <location>
        <position position="252"/>
    </location>
    <ligand>
        <name>K(+)</name>
        <dbReference type="ChEBI" id="CHEBI:29103"/>
    </ligand>
</feature>
<reference evidence="13 14" key="1">
    <citation type="journal article" date="2010" name="J. Bacteriol.">
        <title>Genome sequence of Lentisphaera araneosa HTCC2155T, the type species of the order Lentisphaerales in the phylum Lentisphaerae.</title>
        <authorList>
            <person name="Thrash J.C."/>
            <person name="Cho J.C."/>
            <person name="Vergin K.L."/>
            <person name="Morris R.M."/>
            <person name="Giovannoni S.J."/>
        </authorList>
    </citation>
    <scope>NUCLEOTIDE SEQUENCE [LARGE SCALE GENOMIC DNA]</scope>
    <source>
        <strain evidence="13 14">HTCC2155</strain>
    </source>
</reference>
<dbReference type="InterPro" id="IPR027266">
    <property type="entry name" value="TrmE/GcvT-like"/>
</dbReference>
<dbReference type="OrthoDB" id="9805918at2"/>
<sequence>MDHDTIAALATAPGGSIAIIRVSGLDALSVAKKVWRGKTNLENNERRLVLGQMIDPETQEPGDQAMAVYMKGPQTYTGEDVVEFQCHGGNFTAKHTLMCTLKAGARAAEAGEFTKRAFVNGKLDLTQAEAVMDVISAGSEKAMQIAVNQLNGRFGNEIRSMYDGLSDLLAECEVRMDFVDEDLNWTPPETMNKTLNDASTLMAKLLEGRKDGEVLRDGVKVIIGGPPNAGKSSLMNHVLGRDRAIVTDIAGTTRDTLEEYTRIRGIPLKITDTAGIREAEDIVERTGIERSKQALKEAQLILWLMDLSRPLEDQLPPEDFKSDAPLIVILNKSDIALEQELPSYFNQSHVSHVRVSVKSEDNLNRLYDLIEEAVWQEDHHHIPDVAVNARHGVLLEQAVQQIDDCQACIDGEAWELVSVHLRGALDPLGEILGLTLMPDILHTIFGRYCIGK</sequence>
<organism evidence="13 14">
    <name type="scientific">Lentisphaera araneosa HTCC2155</name>
    <dbReference type="NCBI Taxonomy" id="313628"/>
    <lineage>
        <taxon>Bacteria</taxon>
        <taxon>Pseudomonadati</taxon>
        <taxon>Lentisphaerota</taxon>
        <taxon>Lentisphaeria</taxon>
        <taxon>Lentisphaerales</taxon>
        <taxon>Lentisphaeraceae</taxon>
        <taxon>Lentisphaera</taxon>
    </lineage>
</organism>
<feature type="binding site" evidence="10">
    <location>
        <position position="21"/>
    </location>
    <ligand>
        <name>(6S)-5-formyl-5,6,7,8-tetrahydrofolate</name>
        <dbReference type="ChEBI" id="CHEBI:57457"/>
    </ligand>
</feature>
<dbReference type="SUPFAM" id="SSF52540">
    <property type="entry name" value="P-loop containing nucleoside triphosphate hydrolases"/>
    <property type="match status" value="1"/>
</dbReference>
<dbReference type="Pfam" id="PF01926">
    <property type="entry name" value="MMR_HSR1"/>
    <property type="match status" value="1"/>
</dbReference>
<dbReference type="GO" id="GO:0005829">
    <property type="term" value="C:cytosol"/>
    <property type="evidence" value="ECO:0007669"/>
    <property type="project" value="TreeGrafter"/>
</dbReference>
<evidence type="ECO:0000256" key="3">
    <source>
        <dbReference type="ARBA" id="ARBA00022694"/>
    </source>
</evidence>
<evidence type="ECO:0000256" key="4">
    <source>
        <dbReference type="ARBA" id="ARBA00022723"/>
    </source>
</evidence>
<dbReference type="InterPro" id="IPR031168">
    <property type="entry name" value="G_TrmE"/>
</dbReference>
<comment type="similarity">
    <text evidence="1 10 11">Belongs to the TRAFAC class TrmE-Era-EngA-EngB-Septin-like GTPase superfamily. TrmE GTPase family.</text>
</comment>
<dbReference type="STRING" id="313628.LNTAR_20163"/>
<dbReference type="CDD" id="cd04164">
    <property type="entry name" value="trmE"/>
    <property type="match status" value="1"/>
</dbReference>
<feature type="binding site" evidence="10">
    <location>
        <position position="249"/>
    </location>
    <ligand>
        <name>K(+)</name>
        <dbReference type="ChEBI" id="CHEBI:29103"/>
    </ligand>
</feature>
<comment type="subunit">
    <text evidence="10">Homodimer. Heterotetramer of two MnmE and two MnmG subunits.</text>
</comment>
<comment type="caution">
    <text evidence="13">The sequence shown here is derived from an EMBL/GenBank/DDBJ whole genome shotgun (WGS) entry which is preliminary data.</text>
</comment>
<dbReference type="InterPro" id="IPR018948">
    <property type="entry name" value="GTP-bd_TrmE_N"/>
</dbReference>
<evidence type="ECO:0000256" key="11">
    <source>
        <dbReference type="RuleBase" id="RU003313"/>
    </source>
</evidence>
<dbReference type="InterPro" id="IPR027417">
    <property type="entry name" value="P-loop_NTPase"/>
</dbReference>
<proteinExistence type="inferred from homology"/>
<keyword evidence="5 10" id="KW-0547">Nucleotide-binding</keyword>
<dbReference type="GO" id="GO:0002098">
    <property type="term" value="P:tRNA wobble uridine modification"/>
    <property type="evidence" value="ECO:0007669"/>
    <property type="project" value="TreeGrafter"/>
</dbReference>
<dbReference type="GO" id="GO:0030488">
    <property type="term" value="P:tRNA methylation"/>
    <property type="evidence" value="ECO:0007669"/>
    <property type="project" value="TreeGrafter"/>
</dbReference>
<keyword evidence="14" id="KW-1185">Reference proteome</keyword>
<dbReference type="FunFam" id="3.40.50.300:FF:001376">
    <property type="entry name" value="tRNA modification GTPase MnmE"/>
    <property type="match status" value="1"/>
</dbReference>
<dbReference type="eggNOG" id="COG0486">
    <property type="taxonomic scope" value="Bacteria"/>
</dbReference>
<dbReference type="InterPro" id="IPR025867">
    <property type="entry name" value="MnmE_helical"/>
</dbReference>
<dbReference type="AlphaFoldDB" id="A6DKV5"/>
<keyword evidence="9 10" id="KW-0342">GTP-binding</keyword>